<gene>
    <name evidence="3" type="primary">AVEN_271635_1</name>
    <name evidence="3" type="ORF">NPIL_277591</name>
</gene>
<name>A0A8X6P977_NEPPI</name>
<dbReference type="OrthoDB" id="6154036at2759"/>
<evidence type="ECO:0000313" key="3">
    <source>
        <dbReference type="EMBL" id="GFT55761.1"/>
    </source>
</evidence>
<evidence type="ECO:0000313" key="4">
    <source>
        <dbReference type="Proteomes" id="UP000887013"/>
    </source>
</evidence>
<proteinExistence type="predicted"/>
<keyword evidence="1" id="KW-1133">Transmembrane helix</keyword>
<reference evidence="3" key="1">
    <citation type="submission" date="2020-08" db="EMBL/GenBank/DDBJ databases">
        <title>Multicomponent nature underlies the extraordinary mechanical properties of spider dragline silk.</title>
        <authorList>
            <person name="Kono N."/>
            <person name="Nakamura H."/>
            <person name="Mori M."/>
            <person name="Yoshida Y."/>
            <person name="Ohtoshi R."/>
            <person name="Malay A.D."/>
            <person name="Moran D.A.P."/>
            <person name="Tomita M."/>
            <person name="Numata K."/>
            <person name="Arakawa K."/>
        </authorList>
    </citation>
    <scope>NUCLEOTIDE SEQUENCE</scope>
</reference>
<keyword evidence="1" id="KW-0472">Membrane</keyword>
<organism evidence="3 4">
    <name type="scientific">Nephila pilipes</name>
    <name type="common">Giant wood spider</name>
    <name type="synonym">Nephila maculata</name>
    <dbReference type="NCBI Taxonomy" id="299642"/>
    <lineage>
        <taxon>Eukaryota</taxon>
        <taxon>Metazoa</taxon>
        <taxon>Ecdysozoa</taxon>
        <taxon>Arthropoda</taxon>
        <taxon>Chelicerata</taxon>
        <taxon>Arachnida</taxon>
        <taxon>Araneae</taxon>
        <taxon>Araneomorphae</taxon>
        <taxon>Entelegynae</taxon>
        <taxon>Araneoidea</taxon>
        <taxon>Nephilidae</taxon>
        <taxon>Nephila</taxon>
    </lineage>
</organism>
<protein>
    <recommendedName>
        <fullName evidence="2">Mutator-like transposase domain-containing protein</fullName>
    </recommendedName>
</protein>
<dbReference type="AlphaFoldDB" id="A0A8X6P977"/>
<keyword evidence="1" id="KW-0812">Transmembrane</keyword>
<evidence type="ECO:0000259" key="2">
    <source>
        <dbReference type="Pfam" id="PF20700"/>
    </source>
</evidence>
<feature type="transmembrane region" description="Helical" evidence="1">
    <location>
        <begin position="325"/>
        <end position="345"/>
    </location>
</feature>
<dbReference type="Proteomes" id="UP000887013">
    <property type="component" value="Unassembled WGS sequence"/>
</dbReference>
<dbReference type="InterPro" id="IPR049012">
    <property type="entry name" value="Mutator_transp_dom"/>
</dbReference>
<accession>A0A8X6P977</accession>
<evidence type="ECO:0000256" key="1">
    <source>
        <dbReference type="SAM" id="Phobius"/>
    </source>
</evidence>
<keyword evidence="4" id="KW-1185">Reference proteome</keyword>
<comment type="caution">
    <text evidence="3">The sequence shown here is derived from an EMBL/GenBank/DDBJ whole genome shotgun (WGS) entry which is preliminary data.</text>
</comment>
<dbReference type="EMBL" id="BMAW01017822">
    <property type="protein sequence ID" value="GFT55761.1"/>
    <property type="molecule type" value="Genomic_DNA"/>
</dbReference>
<sequence length="375" mass="42563">MPRTKSFGKRRCYFIPKQKAEEILDAKTNNASTSKKKIESAAITVSDADFDDRSIVNIIIRMNIISQLLKNIAKCKFCNQLDSLVISEDSGSRRGLCVNLVLQCIYCGQATSAMSSDMTNGFDDINIRLAYGMRCIGKGNSAAKTFCAVMNLPPPPAKFERYNDILLRSLIKVSRESMRNAVEDTVKNNNSNRDITAAFDGSWQKRGHTSLNGVVSATCLETGKVLDFECLSKYCFKCKNRNNKDYTWEKNFEGFSGGMESDDSIKTFQLSESKVSKRRVFPGRPLSLSNEKKIFHFWRVSGKQYDGFLLQKQIESQFLPPNGEGMVTTVGTLMAFVAYFFYLRWPSTSIMEVRWLQSIENLNLQQKSWNYNKKS</sequence>
<dbReference type="Pfam" id="PF20700">
    <property type="entry name" value="Mutator"/>
    <property type="match status" value="1"/>
</dbReference>
<feature type="domain" description="Mutator-like transposase" evidence="2">
    <location>
        <begin position="59"/>
        <end position="272"/>
    </location>
</feature>